<evidence type="ECO:0000313" key="3">
    <source>
        <dbReference type="Proteomes" id="UP000245370"/>
    </source>
</evidence>
<dbReference type="Proteomes" id="UP000245370">
    <property type="component" value="Unassembled WGS sequence"/>
</dbReference>
<name>A0A2U2XF78_9FLAO</name>
<keyword evidence="3" id="KW-1185">Reference proteome</keyword>
<keyword evidence="1" id="KW-0472">Membrane</keyword>
<reference evidence="2 3" key="2">
    <citation type="submission" date="2018-05" db="EMBL/GenBank/DDBJ databases">
        <authorList>
            <person name="Lanie J.A."/>
            <person name="Ng W.-L."/>
            <person name="Kazmierczak K.M."/>
            <person name="Andrzejewski T.M."/>
            <person name="Davidsen T.M."/>
            <person name="Wayne K.J."/>
            <person name="Tettelin H."/>
            <person name="Glass J.I."/>
            <person name="Rusch D."/>
            <person name="Podicherti R."/>
            <person name="Tsui H.-C.T."/>
            <person name="Winkler M.E."/>
        </authorList>
    </citation>
    <scope>NUCLEOTIDE SEQUENCE [LARGE SCALE GENOMIC DNA]</scope>
    <source>
        <strain evidence="2 3">C305</strain>
    </source>
</reference>
<gene>
    <name evidence="2" type="ORF">DIT68_03730</name>
</gene>
<dbReference type="OrthoDB" id="1467548at2"/>
<accession>A0A2U2XF78</accession>
<sequence length="261" mass="30236">MKNKMEDFVKNIIVEKSYFELTPKEKEIVQDWASNEEEFDALKMTFLAVSDFNIENEKQLTPNVKQRLNERFSAKHAVKTDGFLNRFLIFFFPRDTHVFKKPAFQLAMIALIVALVIPFLWQENPAQYAMNEENEKLEVERVQPKKVSETNETHNKVELKELIENSSAEIKEVSVDQPKRVVPQAVKEQEQESTTLKSDDTEEIYLEEIVQVPSTSKMDAELQQLDDLPMISRKDANVEYKTPSSKQVEASETLALLTALY</sequence>
<evidence type="ECO:0000313" key="2">
    <source>
        <dbReference type="EMBL" id="PWH86361.1"/>
    </source>
</evidence>
<proteinExistence type="predicted"/>
<evidence type="ECO:0000256" key="1">
    <source>
        <dbReference type="SAM" id="Phobius"/>
    </source>
</evidence>
<dbReference type="EMBL" id="QFRJ01000002">
    <property type="protein sequence ID" value="PWH86361.1"/>
    <property type="molecule type" value="Genomic_DNA"/>
</dbReference>
<dbReference type="AlphaFoldDB" id="A0A2U2XF78"/>
<keyword evidence="1" id="KW-1133">Transmembrane helix</keyword>
<reference evidence="2 3" key="1">
    <citation type="submission" date="2018-05" db="EMBL/GenBank/DDBJ databases">
        <title>Brumimicrobium oceani sp. nov., isolated from coastal sediment.</title>
        <authorList>
            <person name="Kou Y."/>
        </authorList>
    </citation>
    <scope>NUCLEOTIDE SEQUENCE [LARGE SCALE GENOMIC DNA]</scope>
    <source>
        <strain evidence="2 3">C305</strain>
    </source>
</reference>
<feature type="transmembrane region" description="Helical" evidence="1">
    <location>
        <begin position="103"/>
        <end position="121"/>
    </location>
</feature>
<comment type="caution">
    <text evidence="2">The sequence shown here is derived from an EMBL/GenBank/DDBJ whole genome shotgun (WGS) entry which is preliminary data.</text>
</comment>
<protein>
    <submittedName>
        <fullName evidence="2">Uncharacterized protein</fullName>
    </submittedName>
</protein>
<dbReference type="RefSeq" id="WP_109358472.1">
    <property type="nucleotide sequence ID" value="NZ_QFRJ01000002.1"/>
</dbReference>
<keyword evidence="1" id="KW-0812">Transmembrane</keyword>
<organism evidence="2 3">
    <name type="scientific">Brumimicrobium oceani</name>
    <dbReference type="NCBI Taxonomy" id="2100725"/>
    <lineage>
        <taxon>Bacteria</taxon>
        <taxon>Pseudomonadati</taxon>
        <taxon>Bacteroidota</taxon>
        <taxon>Flavobacteriia</taxon>
        <taxon>Flavobacteriales</taxon>
        <taxon>Crocinitomicaceae</taxon>
        <taxon>Brumimicrobium</taxon>
    </lineage>
</organism>